<feature type="region of interest" description="Disordered" evidence="1">
    <location>
        <begin position="34"/>
        <end position="66"/>
    </location>
</feature>
<evidence type="ECO:0000313" key="2">
    <source>
        <dbReference type="EMBL" id="BAN35403.1"/>
    </source>
</evidence>
<dbReference type="HOGENOM" id="CLU_105864_2_2_4"/>
<organism evidence="2 3">
    <name type="scientific">Sulfuricella denitrificans (strain DSM 22764 / NBRC 105220 / skB26)</name>
    <dbReference type="NCBI Taxonomy" id="1163617"/>
    <lineage>
        <taxon>Bacteria</taxon>
        <taxon>Pseudomonadati</taxon>
        <taxon>Pseudomonadota</taxon>
        <taxon>Betaproteobacteria</taxon>
        <taxon>Nitrosomonadales</taxon>
        <taxon>Sulfuricellaceae</taxon>
        <taxon>Sulfuricella</taxon>
    </lineage>
</organism>
<gene>
    <name evidence="2" type="ORF">SCD_n01582</name>
</gene>
<protein>
    <recommendedName>
        <fullName evidence="4">Host attachment protein</fullName>
    </recommendedName>
</protein>
<evidence type="ECO:0008006" key="4">
    <source>
        <dbReference type="Google" id="ProtNLM"/>
    </source>
</evidence>
<feature type="compositionally biased region" description="Basic and acidic residues" evidence="1">
    <location>
        <begin position="34"/>
        <end position="50"/>
    </location>
</feature>
<dbReference type="Pfam" id="PF10116">
    <property type="entry name" value="Host_attach"/>
    <property type="match status" value="1"/>
</dbReference>
<reference evidence="2 3" key="1">
    <citation type="journal article" date="2012" name="Appl. Environ. Microbiol.">
        <title>Draft genome sequence of a psychrotolerant sulfur-oxidizing bacterium, Sulfuricella denitrificans skB26, and proteomic insights into cold adaptation.</title>
        <authorList>
            <person name="Watanabe T."/>
            <person name="Kojima H."/>
            <person name="Fukui M."/>
        </authorList>
    </citation>
    <scope>NUCLEOTIDE SEQUENCE [LARGE SCALE GENOMIC DNA]</scope>
    <source>
        <strain evidence="3">skB26</strain>
    </source>
</reference>
<dbReference type="InterPro" id="IPR019291">
    <property type="entry name" value="Host_attachment_protein"/>
</dbReference>
<proteinExistence type="predicted"/>
<dbReference type="Proteomes" id="UP000015559">
    <property type="component" value="Chromosome"/>
</dbReference>
<dbReference type="EMBL" id="AP013066">
    <property type="protein sequence ID" value="BAN35403.1"/>
    <property type="molecule type" value="Genomic_DNA"/>
</dbReference>
<accession>S6ACA2</accession>
<dbReference type="STRING" id="1163617.SCD_n01582"/>
<evidence type="ECO:0000313" key="3">
    <source>
        <dbReference type="Proteomes" id="UP000015559"/>
    </source>
</evidence>
<evidence type="ECO:0000256" key="1">
    <source>
        <dbReference type="SAM" id="MobiDB-lite"/>
    </source>
</evidence>
<keyword evidence="3" id="KW-1185">Reference proteome</keyword>
<sequence length="146" mass="16356">MTTTWILVANASEAQLYANTGISKGLEKVAAFDHPDSRKKNSDLVTDRSGHMQSAGNGHGAHQPTTYPKQHEHEIFAREIAHHIEQGRTGNQYQRLIVAAEPHFRGLLNNTFSTQVHSLISESLDKDYTKATQKELAVHLEKLIYL</sequence>
<dbReference type="AlphaFoldDB" id="S6ACA2"/>
<name>S6ACA2_SULDS</name>
<dbReference type="OrthoDB" id="329419at2"/>
<dbReference type="RefSeq" id="WP_009205640.1">
    <property type="nucleotide sequence ID" value="NC_022357.1"/>
</dbReference>
<dbReference type="eggNOG" id="COG5622">
    <property type="taxonomic scope" value="Bacteria"/>
</dbReference>
<dbReference type="KEGG" id="sdr:SCD_n01582"/>